<keyword evidence="5" id="KW-0406">Ion transport</keyword>
<accession>A0A7H1BF15</accession>
<dbReference type="Proteomes" id="UP000516428">
    <property type="component" value="Chromosome"/>
</dbReference>
<dbReference type="InterPro" id="IPR028325">
    <property type="entry name" value="VG_K_chnl"/>
</dbReference>
<dbReference type="RefSeq" id="WP_188339990.1">
    <property type="nucleotide sequence ID" value="NZ_CP061281.1"/>
</dbReference>
<dbReference type="SUPFAM" id="SSF81324">
    <property type="entry name" value="Voltage-gated potassium channels"/>
    <property type="match status" value="1"/>
</dbReference>
<dbReference type="PANTHER" id="PTHR11537:SF254">
    <property type="entry name" value="POTASSIUM VOLTAGE-GATED CHANNEL PROTEIN SHAB"/>
    <property type="match status" value="1"/>
</dbReference>
<sequence length="229" mass="24640">MTDSALARWERRTAGVLAAASLLFLASYAVLVLGPGLPGAVRDLCLAVTCAAWALFAADYVVRRRLSGQRWPRFVRTHWLDTLVLLLPLLRPVRIVQAYERVKRRHGRPRFALHARVMLYAGVSTLLLGFAASLAVYQQERGAPGATIQTFGDSVWWACTTVSSVGYGDMAPVTPVGRLVAVGLMGCGLALLGAVVGSFSSWLLQVFAREDENGERPPGSSPGAFDGKG</sequence>
<keyword evidence="7 10" id="KW-0407">Ion channel</keyword>
<evidence type="ECO:0000259" key="9">
    <source>
        <dbReference type="Pfam" id="PF07885"/>
    </source>
</evidence>
<feature type="transmembrane region" description="Helical" evidence="8">
    <location>
        <begin position="117"/>
        <end position="137"/>
    </location>
</feature>
<evidence type="ECO:0000256" key="8">
    <source>
        <dbReference type="SAM" id="Phobius"/>
    </source>
</evidence>
<organism evidence="10 11">
    <name type="scientific">Streptomyces xanthii</name>
    <dbReference type="NCBI Taxonomy" id="2768069"/>
    <lineage>
        <taxon>Bacteria</taxon>
        <taxon>Bacillati</taxon>
        <taxon>Actinomycetota</taxon>
        <taxon>Actinomycetes</taxon>
        <taxon>Kitasatosporales</taxon>
        <taxon>Streptomycetaceae</taxon>
        <taxon>Streptomyces</taxon>
    </lineage>
</organism>
<gene>
    <name evidence="10" type="ORF">IAG42_29480</name>
</gene>
<dbReference type="EMBL" id="CP061281">
    <property type="protein sequence ID" value="QNS07320.1"/>
    <property type="molecule type" value="Genomic_DNA"/>
</dbReference>
<dbReference type="GO" id="GO:0005249">
    <property type="term" value="F:voltage-gated potassium channel activity"/>
    <property type="evidence" value="ECO:0007669"/>
    <property type="project" value="InterPro"/>
</dbReference>
<reference evidence="10 11" key="1">
    <citation type="submission" date="2020-09" db="EMBL/GenBank/DDBJ databases">
        <title>A novel species.</title>
        <authorList>
            <person name="Gao J."/>
        </authorList>
    </citation>
    <scope>NUCLEOTIDE SEQUENCE [LARGE SCALE GENOMIC DNA]</scope>
    <source>
        <strain evidence="10 11">CRXT-Y-14</strain>
    </source>
</reference>
<proteinExistence type="predicted"/>
<evidence type="ECO:0000256" key="4">
    <source>
        <dbReference type="ARBA" id="ARBA00022989"/>
    </source>
</evidence>
<keyword evidence="6 8" id="KW-0472">Membrane</keyword>
<dbReference type="AlphaFoldDB" id="A0A7H1BF15"/>
<dbReference type="GO" id="GO:0008076">
    <property type="term" value="C:voltage-gated potassium channel complex"/>
    <property type="evidence" value="ECO:0007669"/>
    <property type="project" value="InterPro"/>
</dbReference>
<evidence type="ECO:0000256" key="1">
    <source>
        <dbReference type="ARBA" id="ARBA00004141"/>
    </source>
</evidence>
<dbReference type="Gene3D" id="1.20.120.350">
    <property type="entry name" value="Voltage-gated potassium channels. Chain C"/>
    <property type="match status" value="1"/>
</dbReference>
<dbReference type="Gene3D" id="1.20.5.110">
    <property type="match status" value="1"/>
</dbReference>
<dbReference type="InterPro" id="IPR013099">
    <property type="entry name" value="K_chnl_dom"/>
</dbReference>
<evidence type="ECO:0000313" key="11">
    <source>
        <dbReference type="Proteomes" id="UP000516428"/>
    </source>
</evidence>
<dbReference type="Pfam" id="PF07885">
    <property type="entry name" value="Ion_trans_2"/>
    <property type="match status" value="1"/>
</dbReference>
<evidence type="ECO:0000256" key="3">
    <source>
        <dbReference type="ARBA" id="ARBA00022692"/>
    </source>
</evidence>
<feature type="transmembrane region" description="Helical" evidence="8">
    <location>
        <begin position="40"/>
        <end position="58"/>
    </location>
</feature>
<evidence type="ECO:0000313" key="10">
    <source>
        <dbReference type="EMBL" id="QNS07320.1"/>
    </source>
</evidence>
<keyword evidence="3 8" id="KW-0812">Transmembrane</keyword>
<evidence type="ECO:0000256" key="6">
    <source>
        <dbReference type="ARBA" id="ARBA00023136"/>
    </source>
</evidence>
<dbReference type="Gene3D" id="1.10.287.70">
    <property type="match status" value="1"/>
</dbReference>
<dbReference type="GO" id="GO:0001508">
    <property type="term" value="P:action potential"/>
    <property type="evidence" value="ECO:0007669"/>
    <property type="project" value="TreeGrafter"/>
</dbReference>
<feature type="transmembrane region" description="Helical" evidence="8">
    <location>
        <begin position="12"/>
        <end position="33"/>
    </location>
</feature>
<name>A0A7H1BF15_9ACTN</name>
<feature type="transmembrane region" description="Helical" evidence="8">
    <location>
        <begin position="179"/>
        <end position="204"/>
    </location>
</feature>
<keyword evidence="4 8" id="KW-1133">Transmembrane helix</keyword>
<dbReference type="InterPro" id="IPR027359">
    <property type="entry name" value="Volt_channel_dom_sf"/>
</dbReference>
<evidence type="ECO:0000256" key="2">
    <source>
        <dbReference type="ARBA" id="ARBA00022448"/>
    </source>
</evidence>
<dbReference type="KEGG" id="sxn:IAG42_29480"/>
<keyword evidence="2" id="KW-0813">Transport</keyword>
<protein>
    <submittedName>
        <fullName evidence="10">Two pore domain potassium channel family protein</fullName>
    </submittedName>
</protein>
<evidence type="ECO:0000256" key="7">
    <source>
        <dbReference type="ARBA" id="ARBA00023303"/>
    </source>
</evidence>
<feature type="domain" description="Potassium channel" evidence="9">
    <location>
        <begin position="139"/>
        <end position="204"/>
    </location>
</feature>
<dbReference type="PANTHER" id="PTHR11537">
    <property type="entry name" value="VOLTAGE-GATED POTASSIUM CHANNEL"/>
    <property type="match status" value="1"/>
</dbReference>
<keyword evidence="11" id="KW-1185">Reference proteome</keyword>
<evidence type="ECO:0000256" key="5">
    <source>
        <dbReference type="ARBA" id="ARBA00023065"/>
    </source>
</evidence>
<comment type="subcellular location">
    <subcellularLocation>
        <location evidence="1">Membrane</location>
        <topology evidence="1">Multi-pass membrane protein</topology>
    </subcellularLocation>
</comment>